<dbReference type="Proteomes" id="UP000542210">
    <property type="component" value="Unassembled WGS sequence"/>
</dbReference>
<protein>
    <recommendedName>
        <fullName evidence="6">VCBS repeat-containing protein</fullName>
    </recommendedName>
</protein>
<dbReference type="PANTHER" id="PTHR46580:SF2">
    <property type="entry name" value="MAM DOMAIN-CONTAINING PROTEIN"/>
    <property type="match status" value="1"/>
</dbReference>
<dbReference type="AlphaFoldDB" id="A0A7W7DIM2"/>
<evidence type="ECO:0000256" key="1">
    <source>
        <dbReference type="ARBA" id="ARBA00022729"/>
    </source>
</evidence>
<proteinExistence type="predicted"/>
<dbReference type="InterPro" id="IPR013519">
    <property type="entry name" value="Int_alpha_beta-p"/>
</dbReference>
<evidence type="ECO:0000313" key="4">
    <source>
        <dbReference type="EMBL" id="MBB4706053.1"/>
    </source>
</evidence>
<gene>
    <name evidence="4" type="ORF">BJ982_007597</name>
</gene>
<evidence type="ECO:0000256" key="3">
    <source>
        <dbReference type="ARBA" id="ARBA00023180"/>
    </source>
</evidence>
<organism evidence="4 5">
    <name type="scientific">Sphaerisporangium siamense</name>
    <dbReference type="NCBI Taxonomy" id="795645"/>
    <lineage>
        <taxon>Bacteria</taxon>
        <taxon>Bacillati</taxon>
        <taxon>Actinomycetota</taxon>
        <taxon>Actinomycetes</taxon>
        <taxon>Streptosporangiales</taxon>
        <taxon>Streptosporangiaceae</taxon>
        <taxon>Sphaerisporangium</taxon>
    </lineage>
</organism>
<evidence type="ECO:0008006" key="6">
    <source>
        <dbReference type="Google" id="ProtNLM"/>
    </source>
</evidence>
<evidence type="ECO:0000256" key="2">
    <source>
        <dbReference type="ARBA" id="ARBA00022737"/>
    </source>
</evidence>
<keyword evidence="2" id="KW-0677">Repeat</keyword>
<accession>A0A7W7DIM2</accession>
<dbReference type="InterPro" id="IPR013517">
    <property type="entry name" value="FG-GAP"/>
</dbReference>
<keyword evidence="3" id="KW-0325">Glycoprotein</keyword>
<keyword evidence="1" id="KW-0732">Signal</keyword>
<reference evidence="4 5" key="1">
    <citation type="submission" date="2020-08" db="EMBL/GenBank/DDBJ databases">
        <title>Sequencing the genomes of 1000 actinobacteria strains.</title>
        <authorList>
            <person name="Klenk H.-P."/>
        </authorList>
    </citation>
    <scope>NUCLEOTIDE SEQUENCE [LARGE SCALE GENOMIC DNA]</scope>
    <source>
        <strain evidence="4 5">DSM 45784</strain>
    </source>
</reference>
<dbReference type="PANTHER" id="PTHR46580">
    <property type="entry name" value="SENSOR KINASE-RELATED"/>
    <property type="match status" value="1"/>
</dbReference>
<dbReference type="EMBL" id="JACHND010000001">
    <property type="protein sequence ID" value="MBB4706053.1"/>
    <property type="molecule type" value="Genomic_DNA"/>
</dbReference>
<dbReference type="SUPFAM" id="SSF69318">
    <property type="entry name" value="Integrin alpha N-terminal domain"/>
    <property type="match status" value="2"/>
</dbReference>
<name>A0A7W7DIM2_9ACTN</name>
<sequence>MRVSDKGITGMGKGGLAAVVVAGLVWPGGLVPAEAAALRPVLGTSGGASAAGARAGDVNGDGRSDVIAGVHLLKVKGKSDAGGVVVYLGGAKAVSSRARVVTVGDPVAKENLGRVLVTADFDRDGYADVLASARRRLVLFRGSEGGLRGKPALVIPWPVAEPAMAAADFDGDGYGDAAVTGDERIVVLRGGKRGLRMAGLANGAQRFGAHLTAGDVTGDGLADLVATERRPAPPDPVGPQRITVVPGSRSGLSLKRAWSITPAERAARALAVGDVNGDRRADLVRVTSADAANPAFRVIVQLGTGTGFGPAQALAYGDDHPAGVALGDVTGDGRADLAVHVAGEGDHDRAVLHAGTSTGVTARPVRTYAHDAYETRYGTSLRLADVVGDARADLIAGLPGVYGAGALEVLPGGGRAGARKLALRATTGLGWSQPS</sequence>
<dbReference type="SMART" id="SM00191">
    <property type="entry name" value="Int_alpha"/>
    <property type="match status" value="5"/>
</dbReference>
<comment type="caution">
    <text evidence="4">The sequence shown here is derived from an EMBL/GenBank/DDBJ whole genome shotgun (WGS) entry which is preliminary data.</text>
</comment>
<dbReference type="Gene3D" id="2.130.10.130">
    <property type="entry name" value="Integrin alpha, N-terminal"/>
    <property type="match status" value="3"/>
</dbReference>
<keyword evidence="5" id="KW-1185">Reference proteome</keyword>
<dbReference type="InterPro" id="IPR028994">
    <property type="entry name" value="Integrin_alpha_N"/>
</dbReference>
<dbReference type="RefSeq" id="WP_184888135.1">
    <property type="nucleotide sequence ID" value="NZ_BOOV01000036.1"/>
</dbReference>
<evidence type="ECO:0000313" key="5">
    <source>
        <dbReference type="Proteomes" id="UP000542210"/>
    </source>
</evidence>
<dbReference type="Pfam" id="PF13517">
    <property type="entry name" value="FG-GAP_3"/>
    <property type="match status" value="2"/>
</dbReference>